<reference evidence="3 4" key="1">
    <citation type="submission" date="2019-07" db="EMBL/GenBank/DDBJ databases">
        <title>Ln-dependent methylotrophs.</title>
        <authorList>
            <person name="Tani A."/>
        </authorList>
    </citation>
    <scope>NUCLEOTIDE SEQUENCE [LARGE SCALE GENOMIC DNA]</scope>
    <source>
        <strain evidence="3 4">SM12</strain>
    </source>
</reference>
<feature type="region of interest" description="Disordered" evidence="1">
    <location>
        <begin position="1"/>
        <end position="20"/>
    </location>
</feature>
<keyword evidence="2" id="KW-0472">Membrane</keyword>
<feature type="transmembrane region" description="Helical" evidence="2">
    <location>
        <begin position="20"/>
        <end position="39"/>
    </location>
</feature>
<keyword evidence="4" id="KW-1185">Reference proteome</keyword>
<keyword evidence="2" id="KW-1133">Transmembrane helix</keyword>
<protein>
    <submittedName>
        <fullName evidence="3">Uncharacterized protein</fullName>
    </submittedName>
</protein>
<proteinExistence type="predicted"/>
<evidence type="ECO:0000313" key="3">
    <source>
        <dbReference type="EMBL" id="TRL39177.1"/>
    </source>
</evidence>
<sequence length="98" mass="11218">MSQTHNYFAKAGDGSPSRRAALAEPTPILCFAAFFRFMIFRSFARRSYPFQGFVTVFFVRRGFSVPRLMRLMRVCTNAQKIDEPYELNILVIASVLAV</sequence>
<evidence type="ECO:0000313" key="4">
    <source>
        <dbReference type="Proteomes" id="UP000316801"/>
    </source>
</evidence>
<evidence type="ECO:0000256" key="2">
    <source>
        <dbReference type="SAM" id="Phobius"/>
    </source>
</evidence>
<comment type="caution">
    <text evidence="3">The sequence shown here is derived from an EMBL/GenBank/DDBJ whole genome shotgun (WGS) entry which is preliminary data.</text>
</comment>
<name>A0A549TBC3_9HYPH</name>
<gene>
    <name evidence="3" type="ORF">FNA46_10465</name>
</gene>
<keyword evidence="2" id="KW-0812">Transmembrane</keyword>
<dbReference type="Proteomes" id="UP000316801">
    <property type="component" value="Unassembled WGS sequence"/>
</dbReference>
<evidence type="ECO:0000256" key="1">
    <source>
        <dbReference type="SAM" id="MobiDB-lite"/>
    </source>
</evidence>
<dbReference type="AlphaFoldDB" id="A0A549TBC3"/>
<accession>A0A549TBC3</accession>
<dbReference type="EMBL" id="VJMG01000023">
    <property type="protein sequence ID" value="TRL39177.1"/>
    <property type="molecule type" value="Genomic_DNA"/>
</dbReference>
<organism evidence="3 4">
    <name type="scientific">Rhizobium straminoryzae</name>
    <dbReference type="NCBI Taxonomy" id="1387186"/>
    <lineage>
        <taxon>Bacteria</taxon>
        <taxon>Pseudomonadati</taxon>
        <taxon>Pseudomonadota</taxon>
        <taxon>Alphaproteobacteria</taxon>
        <taxon>Hyphomicrobiales</taxon>
        <taxon>Rhizobiaceae</taxon>
        <taxon>Rhizobium/Agrobacterium group</taxon>
        <taxon>Rhizobium</taxon>
    </lineage>
</organism>
<dbReference type="RefSeq" id="WP_143125138.1">
    <property type="nucleotide sequence ID" value="NZ_VJMG01000023.1"/>
</dbReference>